<sequence length="534" mass="59518">MNVLKKNLRITIETLLARGETQREIHRRTGVDRKTIRKYAQMVAQEGTSVGGSTSSTLATDVDAKSSTPAAGVVAGGDAGPADEGSADSRQNPPPRPPATPSLCEPHRAFIEAKVKLGVNATSIYQDLVDLFGFAGAYNSVKRFVGRLRTTDPQRFDVLEFDPGEEAQVDYGQGAPTTKPNGKQGRPYLFVMTLKYSAKSFRKTVWKTSQEVWCRLHEEAFRSFGGAPKYVVLDNLKEGVITPDIYDPVLNPLYAAMLKHYGAVADPCRVRDPDRKGTVENAVQHTQDTGLKGRTFESIEKQNEHLADWEERWAARRIHGRKKRQVMEMFLEEKPFLQALPVEPYRYFRDEVRTVDDSGLVQVDGSFYAAVPARLHSEVKVRIYETTVEIQSMTGEILRRHSKSKRKGSIVMDPEDRIFNPSRETTRLLAKLAKVGPSTRALGYTAFTTLGRPGHKLLYALASLPRHFRSADIEAVAAEALKNGTFSFRVIKGALEARHAQAPQEPALLQAGDGIRPVSEYQTFFDTHSKSNKE</sequence>
<feature type="domain" description="Integrase catalytic" evidence="3">
    <location>
        <begin position="159"/>
        <end position="334"/>
    </location>
</feature>
<accession>A0ABV2ADM1</accession>
<feature type="region of interest" description="Disordered" evidence="2">
    <location>
        <begin position="46"/>
        <end position="104"/>
    </location>
</feature>
<evidence type="ECO:0000256" key="1">
    <source>
        <dbReference type="ARBA" id="ARBA00009277"/>
    </source>
</evidence>
<proteinExistence type="inferred from homology"/>
<evidence type="ECO:0000256" key="2">
    <source>
        <dbReference type="SAM" id="MobiDB-lite"/>
    </source>
</evidence>
<reference evidence="4 5" key="1">
    <citation type="submission" date="2024-06" db="EMBL/GenBank/DDBJ databases">
        <authorList>
            <person name="Li Z."/>
            <person name="Jiang Y."/>
        </authorList>
    </citation>
    <scope>NUCLEOTIDE SEQUENCE [LARGE SCALE GENOMIC DNA]</scope>
    <source>
        <strain evidence="4 5">HSW-8</strain>
    </source>
</reference>
<evidence type="ECO:0000313" key="4">
    <source>
        <dbReference type="EMBL" id="MES0875340.1"/>
    </source>
</evidence>
<dbReference type="InterPro" id="IPR001584">
    <property type="entry name" value="Integrase_cat-core"/>
</dbReference>
<organism evidence="4 5">
    <name type="scientific">Sinimarinibacterium thermocellulolyticum</name>
    <dbReference type="NCBI Taxonomy" id="3170016"/>
    <lineage>
        <taxon>Bacteria</taxon>
        <taxon>Pseudomonadati</taxon>
        <taxon>Pseudomonadota</taxon>
        <taxon>Gammaproteobacteria</taxon>
        <taxon>Nevskiales</taxon>
        <taxon>Nevskiaceae</taxon>
        <taxon>Sinimarinibacterium</taxon>
    </lineage>
</organism>
<dbReference type="PROSITE" id="PS50994">
    <property type="entry name" value="INTEGRASE"/>
    <property type="match status" value="1"/>
</dbReference>
<dbReference type="Gene3D" id="3.30.420.10">
    <property type="entry name" value="Ribonuclease H-like superfamily/Ribonuclease H"/>
    <property type="match status" value="1"/>
</dbReference>
<dbReference type="InterPro" id="IPR036397">
    <property type="entry name" value="RNaseH_sf"/>
</dbReference>
<comment type="caution">
    <text evidence="4">The sequence shown here is derived from an EMBL/GenBank/DDBJ whole genome shotgun (WGS) entry which is preliminary data.</text>
</comment>
<dbReference type="Pfam" id="PF00665">
    <property type="entry name" value="rve"/>
    <property type="match status" value="1"/>
</dbReference>
<dbReference type="NCBIfam" id="NF033546">
    <property type="entry name" value="transpos_IS21"/>
    <property type="match status" value="1"/>
</dbReference>
<dbReference type="Proteomes" id="UP001465331">
    <property type="component" value="Unassembled WGS sequence"/>
</dbReference>
<keyword evidence="5" id="KW-1185">Reference proteome</keyword>
<dbReference type="PANTHER" id="PTHR35004:SF8">
    <property type="entry name" value="TRANSPOSASE RV3428C-RELATED"/>
    <property type="match status" value="1"/>
</dbReference>
<dbReference type="InterPro" id="IPR054353">
    <property type="entry name" value="IstA-like_C"/>
</dbReference>
<gene>
    <name evidence="4" type="primary">istA</name>
    <name evidence="4" type="ORF">ABSH63_15180</name>
</gene>
<dbReference type="InterPro" id="IPR012337">
    <property type="entry name" value="RNaseH-like_sf"/>
</dbReference>
<dbReference type="Pfam" id="PF22483">
    <property type="entry name" value="Mu-transpos_C_2"/>
    <property type="match status" value="1"/>
</dbReference>
<comment type="similarity">
    <text evidence="1">Belongs to the transposase IS21/IS408/IS1162 family.</text>
</comment>
<dbReference type="RefSeq" id="WP_352890879.1">
    <property type="nucleotide sequence ID" value="NZ_JBEPIJ010000029.1"/>
</dbReference>
<dbReference type="PANTHER" id="PTHR35004">
    <property type="entry name" value="TRANSPOSASE RV3428C-RELATED"/>
    <property type="match status" value="1"/>
</dbReference>
<dbReference type="SUPFAM" id="SSF53098">
    <property type="entry name" value="Ribonuclease H-like"/>
    <property type="match status" value="1"/>
</dbReference>
<name>A0ABV2ADM1_9GAMM</name>
<feature type="compositionally biased region" description="Low complexity" evidence="2">
    <location>
        <begin position="47"/>
        <end position="57"/>
    </location>
</feature>
<evidence type="ECO:0000313" key="5">
    <source>
        <dbReference type="Proteomes" id="UP001465331"/>
    </source>
</evidence>
<dbReference type="EMBL" id="JBEPIJ010000029">
    <property type="protein sequence ID" value="MES0875340.1"/>
    <property type="molecule type" value="Genomic_DNA"/>
</dbReference>
<protein>
    <submittedName>
        <fullName evidence="4">IS21 family transposase</fullName>
    </submittedName>
</protein>
<evidence type="ECO:0000259" key="3">
    <source>
        <dbReference type="PROSITE" id="PS50994"/>
    </source>
</evidence>